<feature type="compositionally biased region" description="Gly residues" evidence="1">
    <location>
        <begin position="687"/>
        <end position="700"/>
    </location>
</feature>
<dbReference type="AlphaFoldDB" id="A0A226ELG5"/>
<evidence type="ECO:0000313" key="3">
    <source>
        <dbReference type="Proteomes" id="UP000198287"/>
    </source>
</evidence>
<feature type="compositionally biased region" description="Polar residues" evidence="1">
    <location>
        <begin position="541"/>
        <end position="550"/>
    </location>
</feature>
<dbReference type="EMBL" id="LNIX01000003">
    <property type="protein sequence ID" value="OXA58525.1"/>
    <property type="molecule type" value="Genomic_DNA"/>
</dbReference>
<protein>
    <submittedName>
        <fullName evidence="2">Uncharacterized protein</fullName>
    </submittedName>
</protein>
<organism evidence="2 3">
    <name type="scientific">Folsomia candida</name>
    <name type="common">Springtail</name>
    <dbReference type="NCBI Taxonomy" id="158441"/>
    <lineage>
        <taxon>Eukaryota</taxon>
        <taxon>Metazoa</taxon>
        <taxon>Ecdysozoa</taxon>
        <taxon>Arthropoda</taxon>
        <taxon>Hexapoda</taxon>
        <taxon>Collembola</taxon>
        <taxon>Entomobryomorpha</taxon>
        <taxon>Isotomoidea</taxon>
        <taxon>Isotomidae</taxon>
        <taxon>Proisotominae</taxon>
        <taxon>Folsomia</taxon>
    </lineage>
</organism>
<dbReference type="Proteomes" id="UP000198287">
    <property type="component" value="Unassembled WGS sequence"/>
</dbReference>
<gene>
    <name evidence="2" type="ORF">Fcan01_06945</name>
</gene>
<feature type="region of interest" description="Disordered" evidence="1">
    <location>
        <begin position="337"/>
        <end position="426"/>
    </location>
</feature>
<feature type="region of interest" description="Disordered" evidence="1">
    <location>
        <begin position="656"/>
        <end position="701"/>
    </location>
</feature>
<feature type="region of interest" description="Disordered" evidence="1">
    <location>
        <begin position="1"/>
        <end position="72"/>
    </location>
</feature>
<reference evidence="2 3" key="1">
    <citation type="submission" date="2015-12" db="EMBL/GenBank/DDBJ databases">
        <title>The genome of Folsomia candida.</title>
        <authorList>
            <person name="Faddeeva A."/>
            <person name="Derks M.F."/>
            <person name="Anvar Y."/>
            <person name="Smit S."/>
            <person name="Van Straalen N."/>
            <person name="Roelofs D."/>
        </authorList>
    </citation>
    <scope>NUCLEOTIDE SEQUENCE [LARGE SCALE GENOMIC DNA]</scope>
    <source>
        <strain evidence="2 3">VU population</strain>
        <tissue evidence="2">Whole body</tissue>
    </source>
</reference>
<feature type="compositionally biased region" description="Basic residues" evidence="1">
    <location>
        <begin position="9"/>
        <end position="18"/>
    </location>
</feature>
<keyword evidence="3" id="KW-1185">Reference proteome</keyword>
<evidence type="ECO:0000256" key="1">
    <source>
        <dbReference type="SAM" id="MobiDB-lite"/>
    </source>
</evidence>
<evidence type="ECO:0000313" key="2">
    <source>
        <dbReference type="EMBL" id="OXA58525.1"/>
    </source>
</evidence>
<feature type="compositionally biased region" description="Low complexity" evidence="1">
    <location>
        <begin position="382"/>
        <end position="395"/>
    </location>
</feature>
<name>A0A226ELG5_FOLCA</name>
<sequence length="727" mass="77991">MERFETKFHPHQMHHPHQIAHPSTRRLSLGPTPNNLAQRRASTSNAPIPATGSTSDFNPQNYHRRPSGLTLLYKPNKPDIDLVRDFKQSLNAPTTTQGRKMSSPCIALPSMGPSPIGLGFESNASSLQHQRRRNSSFVRLKISTDNSGIAVVNDANNSNNNNITTKPRTPTPTVAPALLFPGFCGRRYSDSHQILLAKPTIVISEDENNEDGETGGVAAGMNRRRANSYSPIMPNPSGGDEIVCSTGELMNLKCLSRSAMEMRALQSHEFGPDLGTAARRGSMFHASTTTTGNNNYANHQRSLSFDDTVAKKSPGEKSNSNLLTGLLNRIKAGVAGGGGGGVSPPIETDIEGCSTSTSTSTHAPPTTPVATTVLLDPSGCGPTITTLSPTPISSPRVPSSQDRSPANEAAEEQRRGSGGGDGKTGIPWDNNTGYFLDASILGLAIENHLKNGDNKGQRRRATFCTLSETNDQLLGQPTSLGGQTLGTPTNRPRSASAYSVLPFHHSSGGGPIDPEMISRRRESIASVFPPTSSRGFPPQGRRNSSFTSQSGGAGGGGEPNFYCNPHEQQEEVIVGSFIKTSMTSELYGDEEVIVEEEQLDIENYDNQTPQNVKNFGKFKSESSSSFLGGIDFWNNKPTETIINLFSSATTNLKNSSERNDRRFSFGSQSNHRESVATINEEDEDSSIGGGGGGGSAGNGGLPHERQNTFCGFFRNIIMQIIHSLFRS</sequence>
<accession>A0A226ELG5</accession>
<feature type="compositionally biased region" description="Low complexity" evidence="1">
    <location>
        <begin position="354"/>
        <end position="373"/>
    </location>
</feature>
<comment type="caution">
    <text evidence="2">The sequence shown here is derived from an EMBL/GenBank/DDBJ whole genome shotgun (WGS) entry which is preliminary data.</text>
</comment>
<proteinExistence type="predicted"/>
<feature type="region of interest" description="Disordered" evidence="1">
    <location>
        <begin position="526"/>
        <end position="564"/>
    </location>
</feature>
<feature type="compositionally biased region" description="Polar residues" evidence="1">
    <location>
        <begin position="31"/>
        <end position="61"/>
    </location>
</feature>